<gene>
    <name evidence="3" type="ORF">GCM10011415_08840</name>
</gene>
<feature type="compositionally biased region" description="Basic and acidic residues" evidence="1">
    <location>
        <begin position="155"/>
        <end position="164"/>
    </location>
</feature>
<dbReference type="Gene3D" id="2.60.40.1890">
    <property type="entry name" value="PCu(A)C copper chaperone"/>
    <property type="match status" value="1"/>
</dbReference>
<reference evidence="3" key="1">
    <citation type="journal article" date="2014" name="Int. J. Syst. Evol. Microbiol.">
        <title>Complete genome sequence of Corynebacterium casei LMG S-19264T (=DSM 44701T), isolated from a smear-ripened cheese.</title>
        <authorList>
            <consortium name="US DOE Joint Genome Institute (JGI-PGF)"/>
            <person name="Walter F."/>
            <person name="Albersmeier A."/>
            <person name="Kalinowski J."/>
            <person name="Ruckert C."/>
        </authorList>
    </citation>
    <scope>NUCLEOTIDE SEQUENCE</scope>
    <source>
        <strain evidence="3">CGMCC 1.15762</strain>
    </source>
</reference>
<name>A0A8J2ZHS6_9RHOB</name>
<dbReference type="RefSeq" id="WP_188788978.1">
    <property type="nucleotide sequence ID" value="NZ_BMJV01000001.1"/>
</dbReference>
<dbReference type="PANTHER" id="PTHR36302:SF1">
    <property type="entry name" value="COPPER CHAPERONE PCU(A)C"/>
    <property type="match status" value="1"/>
</dbReference>
<protein>
    <recommendedName>
        <fullName evidence="5">Copper(I)-binding protein</fullName>
    </recommendedName>
</protein>
<evidence type="ECO:0000313" key="3">
    <source>
        <dbReference type="EMBL" id="GGG64468.1"/>
    </source>
</evidence>
<dbReference type="EMBL" id="BMJV01000001">
    <property type="protein sequence ID" value="GGG64468.1"/>
    <property type="molecule type" value="Genomic_DNA"/>
</dbReference>
<evidence type="ECO:0000256" key="1">
    <source>
        <dbReference type="SAM" id="MobiDB-lite"/>
    </source>
</evidence>
<dbReference type="SUPFAM" id="SSF110087">
    <property type="entry name" value="DR1885-like metal-binding protein"/>
    <property type="match status" value="1"/>
</dbReference>
<dbReference type="Proteomes" id="UP000617145">
    <property type="component" value="Unassembled WGS sequence"/>
</dbReference>
<feature type="region of interest" description="Disordered" evidence="1">
    <location>
        <begin position="140"/>
        <end position="164"/>
    </location>
</feature>
<feature type="chain" id="PRO_5035220225" description="Copper(I)-binding protein" evidence="2">
    <location>
        <begin position="20"/>
        <end position="164"/>
    </location>
</feature>
<evidence type="ECO:0000313" key="4">
    <source>
        <dbReference type="Proteomes" id="UP000617145"/>
    </source>
</evidence>
<keyword evidence="2" id="KW-0732">Signal</keyword>
<sequence length="164" mass="16958">MKTLILAGAVALAAGPAFADITVTDAYVRSAMPGAPTGAAFMVIGNDSGSADRLVSVASDAAKRVELHTHISDDNGVMKMTHVEEGFAIPANGEHVLARGGDHVMFMGLNEPLVQGETVTVTLTFENAGAVTIEIPVDSERQPDHGAMQTGMDGGHGDHDDHGK</sequence>
<dbReference type="InterPro" id="IPR058248">
    <property type="entry name" value="Lxx211020-like"/>
</dbReference>
<evidence type="ECO:0000256" key="2">
    <source>
        <dbReference type="SAM" id="SignalP"/>
    </source>
</evidence>
<comment type="caution">
    <text evidence="3">The sequence shown here is derived from an EMBL/GenBank/DDBJ whole genome shotgun (WGS) entry which is preliminary data.</text>
</comment>
<organism evidence="3 4">
    <name type="scientific">Salipiger pallidus</name>
    <dbReference type="NCBI Taxonomy" id="1775170"/>
    <lineage>
        <taxon>Bacteria</taxon>
        <taxon>Pseudomonadati</taxon>
        <taxon>Pseudomonadota</taxon>
        <taxon>Alphaproteobacteria</taxon>
        <taxon>Rhodobacterales</taxon>
        <taxon>Roseobacteraceae</taxon>
        <taxon>Salipiger</taxon>
    </lineage>
</organism>
<proteinExistence type="predicted"/>
<dbReference type="AlphaFoldDB" id="A0A8J2ZHS6"/>
<dbReference type="PANTHER" id="PTHR36302">
    <property type="entry name" value="BLR7088 PROTEIN"/>
    <property type="match status" value="1"/>
</dbReference>
<accession>A0A8J2ZHS6</accession>
<evidence type="ECO:0008006" key="5">
    <source>
        <dbReference type="Google" id="ProtNLM"/>
    </source>
</evidence>
<reference evidence="3" key="2">
    <citation type="submission" date="2020-09" db="EMBL/GenBank/DDBJ databases">
        <authorList>
            <person name="Sun Q."/>
            <person name="Zhou Y."/>
        </authorList>
    </citation>
    <scope>NUCLEOTIDE SEQUENCE</scope>
    <source>
        <strain evidence="3">CGMCC 1.15762</strain>
    </source>
</reference>
<dbReference type="Pfam" id="PF04314">
    <property type="entry name" value="PCuAC"/>
    <property type="match status" value="1"/>
</dbReference>
<keyword evidence="4" id="KW-1185">Reference proteome</keyword>
<dbReference type="InterPro" id="IPR007410">
    <property type="entry name" value="LpqE-like"/>
</dbReference>
<feature type="signal peptide" evidence="2">
    <location>
        <begin position="1"/>
        <end position="19"/>
    </location>
</feature>
<dbReference type="InterPro" id="IPR036182">
    <property type="entry name" value="PCuAC_sf"/>
</dbReference>